<keyword evidence="8" id="KW-1185">Reference proteome</keyword>
<dbReference type="OrthoDB" id="65789at2759"/>
<evidence type="ECO:0000313" key="8">
    <source>
        <dbReference type="Proteomes" id="UP000007879"/>
    </source>
</evidence>
<dbReference type="Pfam" id="PF00625">
    <property type="entry name" value="Guanylate_kin"/>
    <property type="match status" value="1"/>
</dbReference>
<dbReference type="InterPro" id="IPR036892">
    <property type="entry name" value="L27_dom_sf"/>
</dbReference>
<dbReference type="Gene3D" id="2.30.30.40">
    <property type="entry name" value="SH3 Domains"/>
    <property type="match status" value="1"/>
</dbReference>
<dbReference type="SMART" id="SM00228">
    <property type="entry name" value="PDZ"/>
    <property type="match status" value="1"/>
</dbReference>
<dbReference type="Pfam" id="PF00595">
    <property type="entry name" value="PDZ"/>
    <property type="match status" value="1"/>
</dbReference>
<dbReference type="PROSITE" id="PS50052">
    <property type="entry name" value="GUANYLATE_KINASE_2"/>
    <property type="match status" value="1"/>
</dbReference>
<dbReference type="Proteomes" id="UP000007879">
    <property type="component" value="Unassembled WGS sequence"/>
</dbReference>
<dbReference type="InterPro" id="IPR014775">
    <property type="entry name" value="L27_C"/>
</dbReference>
<organism evidence="7">
    <name type="scientific">Amphimedon queenslandica</name>
    <name type="common">Sponge</name>
    <dbReference type="NCBI Taxonomy" id="400682"/>
    <lineage>
        <taxon>Eukaryota</taxon>
        <taxon>Metazoa</taxon>
        <taxon>Porifera</taxon>
        <taxon>Demospongiae</taxon>
        <taxon>Heteroscleromorpha</taxon>
        <taxon>Haplosclerida</taxon>
        <taxon>Niphatidae</taxon>
        <taxon>Amphimedon</taxon>
    </lineage>
</organism>
<dbReference type="InterPro" id="IPR008145">
    <property type="entry name" value="GK/Ca_channel_bsu"/>
</dbReference>
<dbReference type="InterPro" id="IPR001452">
    <property type="entry name" value="SH3_domain"/>
</dbReference>
<name>A0A1X7UFC7_AMPQE</name>
<dbReference type="Gene3D" id="1.10.287.650">
    <property type="entry name" value="L27 domain"/>
    <property type="match status" value="1"/>
</dbReference>
<evidence type="ECO:0000313" key="7">
    <source>
        <dbReference type="EnsemblMetazoa" id="Aqu2.1.26492_001"/>
    </source>
</evidence>
<dbReference type="InterPro" id="IPR036034">
    <property type="entry name" value="PDZ_sf"/>
</dbReference>
<accession>A0A1X7UFC7</accession>
<evidence type="ECO:0000256" key="3">
    <source>
        <dbReference type="PROSITE-ProRule" id="PRU00192"/>
    </source>
</evidence>
<dbReference type="SUPFAM" id="SSF50044">
    <property type="entry name" value="SH3-domain"/>
    <property type="match status" value="1"/>
</dbReference>
<feature type="domain" description="Guanylate kinase-like" evidence="5">
    <location>
        <begin position="358"/>
        <end position="545"/>
    </location>
</feature>
<dbReference type="Gene3D" id="3.40.50.300">
    <property type="entry name" value="P-loop containing nucleotide triphosphate hydrolases"/>
    <property type="match status" value="1"/>
</dbReference>
<evidence type="ECO:0000259" key="4">
    <source>
        <dbReference type="PROSITE" id="PS50002"/>
    </source>
</evidence>
<gene>
    <name evidence="7" type="primary">100635278</name>
</gene>
<reference evidence="7" key="2">
    <citation type="submission" date="2017-05" db="UniProtKB">
        <authorList>
            <consortium name="EnsemblMetazoa"/>
        </authorList>
    </citation>
    <scope>IDENTIFICATION</scope>
</reference>
<evidence type="ECO:0000256" key="1">
    <source>
        <dbReference type="ARBA" id="ARBA00007014"/>
    </source>
</evidence>
<proteinExistence type="inferred from homology"/>
<dbReference type="SMART" id="SM00072">
    <property type="entry name" value="GuKc"/>
    <property type="match status" value="1"/>
</dbReference>
<dbReference type="Pfam" id="PF02828">
    <property type="entry name" value="L27"/>
    <property type="match status" value="1"/>
</dbReference>
<dbReference type="EnsemblMetazoa" id="XM_019999027.1">
    <property type="protein sequence ID" value="XP_019854586.1"/>
    <property type="gene ID" value="LOC100635278"/>
</dbReference>
<dbReference type="InterPro" id="IPR027417">
    <property type="entry name" value="P-loop_NTPase"/>
</dbReference>
<dbReference type="STRING" id="400682.A0A1X7UFC7"/>
<dbReference type="CDD" id="cd11862">
    <property type="entry name" value="SH3_MPP"/>
    <property type="match status" value="1"/>
</dbReference>
<feature type="domain" description="SH3" evidence="4">
    <location>
        <begin position="237"/>
        <end position="306"/>
    </location>
</feature>
<dbReference type="CDD" id="cd10832">
    <property type="entry name" value="PDZ_MPP6-MPP2-like"/>
    <property type="match status" value="1"/>
</dbReference>
<dbReference type="InParanoid" id="A0A1X7UFC7"/>
<comment type="similarity">
    <text evidence="1">Belongs to the MAGUK family.</text>
</comment>
<sequence length="560" mass="63628">MATTESLQPNDSGCIGNFKETLVKLEKALKLLQEEDFVKEDDITFLKSFFSNPGFKTLCDINDKVAYSQSFDQPEGSATDAIHDLRAHTPCSDKTEAELMDLLQKPFLESILSVHDQVRKRAYETQLPAFDPHFHPQTRSARKGNGADVRTVGLHKSSNEPLGVTLKLLNNKLVIARILHGGLIHRQGLLQVGDRIVEVNGEMVDSMSPADLQAMLKHSSGSVVIRVEPGFKETAGLTDIFMKAHFDYDPRGDKLIPSQEAGLSFKKGDILRVLNQDDSFWWQAIKYGENQVAGLIPSRMLEERRKAFNSADGRITVGCVGKKKPKRKVMYSSHHCGEFESYDMVLYEPVMMVEDFQYKVLVLIGAPNIGRRSLKTRLLAEYPDRYCDVNAHTTRDIQNDEDQGNFYFVSENEMRQDIMLHKFIEFGKHKEHLYGIKAESIQSAIDSSKICVLDVHPQALKHLRTSQFCPLVVFIKASSPDSVRRLHRSARVDKQGGFSGLDERDFELCYQESCRIENLYSHYFDASIVNENIDVAYEELCAALRLYSYGKRWVPSNWIM</sequence>
<evidence type="ECO:0000259" key="6">
    <source>
        <dbReference type="PROSITE" id="PS50106"/>
    </source>
</evidence>
<dbReference type="SUPFAM" id="SSF50156">
    <property type="entry name" value="PDZ domain-like"/>
    <property type="match status" value="1"/>
</dbReference>
<dbReference type="InterPro" id="IPR036028">
    <property type="entry name" value="SH3-like_dom_sf"/>
</dbReference>
<dbReference type="PROSITE" id="PS50106">
    <property type="entry name" value="PDZ"/>
    <property type="match status" value="1"/>
</dbReference>
<evidence type="ECO:0000256" key="2">
    <source>
        <dbReference type="ARBA" id="ARBA00022443"/>
    </source>
</evidence>
<dbReference type="SUPFAM" id="SSF101288">
    <property type="entry name" value="L27 domain"/>
    <property type="match status" value="1"/>
</dbReference>
<dbReference type="Gene3D" id="2.30.42.10">
    <property type="match status" value="1"/>
</dbReference>
<feature type="domain" description="PDZ" evidence="6">
    <location>
        <begin position="151"/>
        <end position="231"/>
    </location>
</feature>
<protein>
    <submittedName>
        <fullName evidence="7">Uncharacterized protein</fullName>
    </submittedName>
</protein>
<dbReference type="PROSITE" id="PS50002">
    <property type="entry name" value="SH3"/>
    <property type="match status" value="1"/>
</dbReference>
<dbReference type="AlphaFoldDB" id="A0A1X7UFC7"/>
<dbReference type="KEGG" id="aqu:100635278"/>
<evidence type="ECO:0000259" key="5">
    <source>
        <dbReference type="PROSITE" id="PS50052"/>
    </source>
</evidence>
<dbReference type="SMART" id="SM00569">
    <property type="entry name" value="L27"/>
    <property type="match status" value="2"/>
</dbReference>
<dbReference type="InterPro" id="IPR004172">
    <property type="entry name" value="L27_dom"/>
</dbReference>
<dbReference type="SMART" id="SM00326">
    <property type="entry name" value="SH3"/>
    <property type="match status" value="1"/>
</dbReference>
<dbReference type="InterPro" id="IPR050716">
    <property type="entry name" value="MAGUK"/>
</dbReference>
<reference evidence="8" key="1">
    <citation type="journal article" date="2010" name="Nature">
        <title>The Amphimedon queenslandica genome and the evolution of animal complexity.</title>
        <authorList>
            <person name="Srivastava M."/>
            <person name="Simakov O."/>
            <person name="Chapman J."/>
            <person name="Fahey B."/>
            <person name="Gauthier M.E."/>
            <person name="Mitros T."/>
            <person name="Richards G.S."/>
            <person name="Conaco C."/>
            <person name="Dacre M."/>
            <person name="Hellsten U."/>
            <person name="Larroux C."/>
            <person name="Putnam N.H."/>
            <person name="Stanke M."/>
            <person name="Adamska M."/>
            <person name="Darling A."/>
            <person name="Degnan S.M."/>
            <person name="Oakley T.H."/>
            <person name="Plachetzki D.C."/>
            <person name="Zhai Y."/>
            <person name="Adamski M."/>
            <person name="Calcino A."/>
            <person name="Cummins S.F."/>
            <person name="Goodstein D.M."/>
            <person name="Harris C."/>
            <person name="Jackson D.J."/>
            <person name="Leys S.P."/>
            <person name="Shu S."/>
            <person name="Woodcroft B.J."/>
            <person name="Vervoort M."/>
            <person name="Kosik K.S."/>
            <person name="Manning G."/>
            <person name="Degnan B.M."/>
            <person name="Rokhsar D.S."/>
        </authorList>
    </citation>
    <scope>NUCLEOTIDE SEQUENCE [LARGE SCALE GENOMIC DNA]</scope>
</reference>
<dbReference type="PANTHER" id="PTHR23122">
    <property type="entry name" value="MEMBRANE-ASSOCIATED GUANYLATE KINASE MAGUK"/>
    <property type="match status" value="1"/>
</dbReference>
<dbReference type="Pfam" id="PF07653">
    <property type="entry name" value="SH3_2"/>
    <property type="match status" value="1"/>
</dbReference>
<dbReference type="SUPFAM" id="SSF52540">
    <property type="entry name" value="P-loop containing nucleoside triphosphate hydrolases"/>
    <property type="match status" value="1"/>
</dbReference>
<dbReference type="InterPro" id="IPR008144">
    <property type="entry name" value="Guanylate_kin-like_dom"/>
</dbReference>
<dbReference type="EnsemblMetazoa" id="Aqu2.1.26492_001">
    <property type="protein sequence ID" value="Aqu2.1.26492_001"/>
    <property type="gene ID" value="Aqu2.1.26492"/>
</dbReference>
<keyword evidence="2 3" id="KW-0728">SH3 domain</keyword>
<dbReference type="InterPro" id="IPR001478">
    <property type="entry name" value="PDZ"/>
</dbReference>